<dbReference type="PROSITE" id="PS51257">
    <property type="entry name" value="PROKAR_LIPOPROTEIN"/>
    <property type="match status" value="1"/>
</dbReference>
<evidence type="ECO:0000313" key="2">
    <source>
        <dbReference type="EMBL" id="WNH49869.1"/>
    </source>
</evidence>
<evidence type="ECO:0000313" key="3">
    <source>
        <dbReference type="Proteomes" id="UP001305421"/>
    </source>
</evidence>
<sequence length="322" mass="34931">MKTRARACLFVTSLFVTACSQQDRVAVATPAVAPVADAFQREHAAWVRERAADLGKPDGWISLIGLHWIEPGTHSVGGGEENAIHLAIAPDRLGQVEQRADGLYFQPTEGVPITADGTPLHGELKLTPEGAGGGTKLEYDGGKGQITAIKRGQRLALRVRHADAPARLAFHGLDFFPADPDWRVQAHFVPHPAGRTLPIASVIGTVTDTPNPGYVTFEKKGREWRLEALGDPEKGLNLMFQDQTTGKLSYGVGRYLHTDPVAADGTVVVDFNRAYNPPCAYTDYATCPLPPPENRLAWQHGNGQRERLAVLAGEKKYALAKH</sequence>
<dbReference type="RefSeq" id="WP_311184165.1">
    <property type="nucleotide sequence ID" value="NZ_CP115543.1"/>
</dbReference>
<dbReference type="Pfam" id="PF07920">
    <property type="entry name" value="DUF1684"/>
    <property type="match status" value="1"/>
</dbReference>
<organism evidence="2 3">
    <name type="scientific">Stenotrophomonas aracearum</name>
    <dbReference type="NCBI Taxonomy" id="3003272"/>
    <lineage>
        <taxon>Bacteria</taxon>
        <taxon>Pseudomonadati</taxon>
        <taxon>Pseudomonadota</taxon>
        <taxon>Gammaproteobacteria</taxon>
        <taxon>Lysobacterales</taxon>
        <taxon>Lysobacteraceae</taxon>
        <taxon>Stenotrophomonas</taxon>
    </lineage>
</organism>
<name>A0ABY9YG71_9GAMM</name>
<accession>A0ABY9YG71</accession>
<protein>
    <submittedName>
        <fullName evidence="2">DUF1684 domain-containing protein</fullName>
    </submittedName>
</protein>
<feature type="chain" id="PRO_5046370104" evidence="1">
    <location>
        <begin position="19"/>
        <end position="322"/>
    </location>
</feature>
<feature type="signal peptide" evidence="1">
    <location>
        <begin position="1"/>
        <end position="18"/>
    </location>
</feature>
<reference evidence="2 3" key="1">
    <citation type="submission" date="2022-12" db="EMBL/GenBank/DDBJ databases">
        <title>Two new species, Stenotrophomonas aracearum and Stenotrophomonas oahuensis, isolated from Anthurium (Araceae family) in Hawaii.</title>
        <authorList>
            <person name="Chunag S.C."/>
            <person name="Dobhal S."/>
            <person name="Alvarez A."/>
            <person name="Arif M."/>
        </authorList>
    </citation>
    <scope>NUCLEOTIDE SEQUENCE [LARGE SCALE GENOMIC DNA]</scope>
    <source>
        <strain evidence="2 3">A5588</strain>
    </source>
</reference>
<proteinExistence type="predicted"/>
<keyword evidence="3" id="KW-1185">Reference proteome</keyword>
<dbReference type="PANTHER" id="PTHR41913:SF1">
    <property type="entry name" value="DUF1684 DOMAIN-CONTAINING PROTEIN"/>
    <property type="match status" value="1"/>
</dbReference>
<dbReference type="Proteomes" id="UP001305421">
    <property type="component" value="Chromosome"/>
</dbReference>
<dbReference type="PANTHER" id="PTHR41913">
    <property type="entry name" value="DUF1684 DOMAIN-CONTAINING PROTEIN"/>
    <property type="match status" value="1"/>
</dbReference>
<dbReference type="InterPro" id="IPR012467">
    <property type="entry name" value="DUF1684"/>
</dbReference>
<gene>
    <name evidence="2" type="ORF">PDM28_06050</name>
</gene>
<dbReference type="EMBL" id="CP115543">
    <property type="protein sequence ID" value="WNH49869.1"/>
    <property type="molecule type" value="Genomic_DNA"/>
</dbReference>
<keyword evidence="1" id="KW-0732">Signal</keyword>
<evidence type="ECO:0000256" key="1">
    <source>
        <dbReference type="SAM" id="SignalP"/>
    </source>
</evidence>